<gene>
    <name evidence="2" type="ORF">BT96DRAFT_988786</name>
</gene>
<dbReference type="InterPro" id="IPR011008">
    <property type="entry name" value="Dimeric_a/b-barrel"/>
</dbReference>
<dbReference type="AlphaFoldDB" id="A0A6A4I4U1"/>
<dbReference type="Gene3D" id="3.30.70.100">
    <property type="match status" value="1"/>
</dbReference>
<name>A0A6A4I4U1_9AGAR</name>
<sequence length="159" mass="17864">MPTVTRFVALKYKPGASSSEEQKRQVVDGLVEMYKHSAHKVIEMPVGGRNINHEGHHKGFDFAFIVEFKSVEARDEFIPDEHYNSFKVTSYCTRTCAYTDPFPRRASRVSSVLEMGAKIGYNQKNMPFAIHSTSANTSLGRWEISTAERAGLCEPKTSA</sequence>
<dbReference type="SUPFAM" id="SSF54909">
    <property type="entry name" value="Dimeric alpha+beta barrel"/>
    <property type="match status" value="1"/>
</dbReference>
<dbReference type="EMBL" id="ML769412">
    <property type="protein sequence ID" value="KAE9404943.1"/>
    <property type="molecule type" value="Genomic_DNA"/>
</dbReference>
<evidence type="ECO:0000313" key="3">
    <source>
        <dbReference type="Proteomes" id="UP000799118"/>
    </source>
</evidence>
<dbReference type="InterPro" id="IPR013097">
    <property type="entry name" value="Dabb"/>
</dbReference>
<keyword evidence="3" id="KW-1185">Reference proteome</keyword>
<dbReference type="Pfam" id="PF07876">
    <property type="entry name" value="Dabb"/>
    <property type="match status" value="1"/>
</dbReference>
<organism evidence="2 3">
    <name type="scientific">Gymnopus androsaceus JB14</name>
    <dbReference type="NCBI Taxonomy" id="1447944"/>
    <lineage>
        <taxon>Eukaryota</taxon>
        <taxon>Fungi</taxon>
        <taxon>Dikarya</taxon>
        <taxon>Basidiomycota</taxon>
        <taxon>Agaricomycotina</taxon>
        <taxon>Agaricomycetes</taxon>
        <taxon>Agaricomycetidae</taxon>
        <taxon>Agaricales</taxon>
        <taxon>Marasmiineae</taxon>
        <taxon>Omphalotaceae</taxon>
        <taxon>Gymnopus</taxon>
    </lineage>
</organism>
<dbReference type="Proteomes" id="UP000799118">
    <property type="component" value="Unassembled WGS sequence"/>
</dbReference>
<protein>
    <recommendedName>
        <fullName evidence="1">Stress-response A/B barrel domain-containing protein</fullName>
    </recommendedName>
</protein>
<evidence type="ECO:0000313" key="2">
    <source>
        <dbReference type="EMBL" id="KAE9404943.1"/>
    </source>
</evidence>
<proteinExistence type="predicted"/>
<dbReference type="SMART" id="SM00886">
    <property type="entry name" value="Dabb"/>
    <property type="match status" value="1"/>
</dbReference>
<accession>A0A6A4I4U1</accession>
<feature type="domain" description="Stress-response A/B barrel" evidence="1">
    <location>
        <begin position="4"/>
        <end position="111"/>
    </location>
</feature>
<dbReference type="OrthoDB" id="1601230at2759"/>
<dbReference type="PROSITE" id="PS51502">
    <property type="entry name" value="S_R_A_B_BARREL"/>
    <property type="match status" value="1"/>
</dbReference>
<evidence type="ECO:0000259" key="1">
    <source>
        <dbReference type="PROSITE" id="PS51502"/>
    </source>
</evidence>
<reference evidence="2" key="1">
    <citation type="journal article" date="2019" name="Environ. Microbiol.">
        <title>Fungal ecological strategies reflected in gene transcription - a case study of two litter decomposers.</title>
        <authorList>
            <person name="Barbi F."/>
            <person name="Kohler A."/>
            <person name="Barry K."/>
            <person name="Baskaran P."/>
            <person name="Daum C."/>
            <person name="Fauchery L."/>
            <person name="Ihrmark K."/>
            <person name="Kuo A."/>
            <person name="LaButti K."/>
            <person name="Lipzen A."/>
            <person name="Morin E."/>
            <person name="Grigoriev I.V."/>
            <person name="Henrissat B."/>
            <person name="Lindahl B."/>
            <person name="Martin F."/>
        </authorList>
    </citation>
    <scope>NUCLEOTIDE SEQUENCE</scope>
    <source>
        <strain evidence="2">JB14</strain>
    </source>
</reference>